<dbReference type="Pfam" id="PF01966">
    <property type="entry name" value="HD"/>
    <property type="match status" value="1"/>
</dbReference>
<gene>
    <name evidence="2" type="ORF">PSEWESI4_02713</name>
</gene>
<organism evidence="2 3">
    <name type="scientific">Zestomonas carbonaria</name>
    <dbReference type="NCBI Taxonomy" id="2762745"/>
    <lineage>
        <taxon>Bacteria</taxon>
        <taxon>Pseudomonadati</taxon>
        <taxon>Pseudomonadota</taxon>
        <taxon>Gammaproteobacteria</taxon>
        <taxon>Pseudomonadales</taxon>
        <taxon>Pseudomonadaceae</taxon>
        <taxon>Zestomonas</taxon>
    </lineage>
</organism>
<dbReference type="RefSeq" id="WP_187671743.1">
    <property type="nucleotide sequence ID" value="NZ_CAJFCI010000054.1"/>
</dbReference>
<reference evidence="2 3" key="1">
    <citation type="submission" date="2020-08" db="EMBL/GenBank/DDBJ databases">
        <authorList>
            <person name="Criscuolo A."/>
        </authorList>
    </citation>
    <scope>NUCLEOTIDE SEQUENCE [LARGE SCALE GENOMIC DNA]</scope>
    <source>
        <strain evidence="2">CIP111764</strain>
    </source>
</reference>
<dbReference type="SUPFAM" id="SSF109604">
    <property type="entry name" value="HD-domain/PDEase-like"/>
    <property type="match status" value="1"/>
</dbReference>
<evidence type="ECO:0000259" key="1">
    <source>
        <dbReference type="Pfam" id="PF01966"/>
    </source>
</evidence>
<proteinExistence type="predicted"/>
<dbReference type="Gene3D" id="1.10.3210.10">
    <property type="entry name" value="Hypothetical protein af1432"/>
    <property type="match status" value="1"/>
</dbReference>
<dbReference type="PANTHER" id="PTHR40202">
    <property type="match status" value="1"/>
</dbReference>
<dbReference type="InterPro" id="IPR006674">
    <property type="entry name" value="HD_domain"/>
</dbReference>
<dbReference type="Proteomes" id="UP000583387">
    <property type="component" value="Unassembled WGS sequence"/>
</dbReference>
<comment type="caution">
    <text evidence="2">The sequence shown here is derived from an EMBL/GenBank/DDBJ whole genome shotgun (WGS) entry which is preliminary data.</text>
</comment>
<dbReference type="AlphaFoldDB" id="A0A7U7ENU7"/>
<keyword evidence="3" id="KW-1185">Reference proteome</keyword>
<dbReference type="EMBL" id="CAJFCI010000054">
    <property type="protein sequence ID" value="CAD5108428.1"/>
    <property type="molecule type" value="Genomic_DNA"/>
</dbReference>
<evidence type="ECO:0000313" key="2">
    <source>
        <dbReference type="EMBL" id="CAD5108428.1"/>
    </source>
</evidence>
<name>A0A7U7ENU7_9GAMM</name>
<protein>
    <recommendedName>
        <fullName evidence="1">HD domain-containing protein</fullName>
    </recommendedName>
</protein>
<dbReference type="InterPro" id="IPR052567">
    <property type="entry name" value="OP_Dioxygenase"/>
</dbReference>
<evidence type="ECO:0000313" key="3">
    <source>
        <dbReference type="Proteomes" id="UP000583387"/>
    </source>
</evidence>
<dbReference type="PANTHER" id="PTHR40202:SF1">
    <property type="entry name" value="HD DOMAIN-CONTAINING PROTEIN"/>
    <property type="match status" value="1"/>
</dbReference>
<sequence length="195" mass="22494">MHARATFTRMEDSTKEDFDIIVPEAMAYAQSLPDRVLAHLKLLQGDFGGWPIDRYDHCLQTATLALRDGRDEEYVVCALLHDIGDSLGCYNHADIAVAILKPFVSEANLWMIENHTVFQGHNFFHHVGLDRNKRDKFKGHPYYERAAEFVEKYDNPAFDPNGEILPIETFEPMLRRLMAQPRRSVYLEDEQVGAR</sequence>
<feature type="domain" description="HD" evidence="1">
    <location>
        <begin position="54"/>
        <end position="117"/>
    </location>
</feature>
<accession>A0A7U7ENU7</accession>